<dbReference type="EMBL" id="JAUEPT010000122">
    <property type="protein sequence ID" value="KAK0431129.1"/>
    <property type="molecule type" value="Genomic_DNA"/>
</dbReference>
<keyword evidence="2" id="KW-1185">Reference proteome</keyword>
<evidence type="ECO:0000313" key="2">
    <source>
        <dbReference type="Proteomes" id="UP001175226"/>
    </source>
</evidence>
<organism evidence="1 2">
    <name type="scientific">Armillaria borealis</name>
    <dbReference type="NCBI Taxonomy" id="47425"/>
    <lineage>
        <taxon>Eukaryota</taxon>
        <taxon>Fungi</taxon>
        <taxon>Dikarya</taxon>
        <taxon>Basidiomycota</taxon>
        <taxon>Agaricomycotina</taxon>
        <taxon>Agaricomycetes</taxon>
        <taxon>Agaricomycetidae</taxon>
        <taxon>Agaricales</taxon>
        <taxon>Marasmiineae</taxon>
        <taxon>Physalacriaceae</taxon>
        <taxon>Armillaria</taxon>
    </lineage>
</organism>
<proteinExistence type="predicted"/>
<accession>A0AA39IWP0</accession>
<reference evidence="1" key="1">
    <citation type="submission" date="2023-06" db="EMBL/GenBank/DDBJ databases">
        <authorList>
            <consortium name="Lawrence Berkeley National Laboratory"/>
            <person name="Ahrendt S."/>
            <person name="Sahu N."/>
            <person name="Indic B."/>
            <person name="Wong-Bajracharya J."/>
            <person name="Merenyi Z."/>
            <person name="Ke H.-M."/>
            <person name="Monk M."/>
            <person name="Kocsube S."/>
            <person name="Drula E."/>
            <person name="Lipzen A."/>
            <person name="Balint B."/>
            <person name="Henrissat B."/>
            <person name="Andreopoulos B."/>
            <person name="Martin F.M."/>
            <person name="Harder C.B."/>
            <person name="Rigling D."/>
            <person name="Ford K.L."/>
            <person name="Foster G.D."/>
            <person name="Pangilinan J."/>
            <person name="Papanicolaou A."/>
            <person name="Barry K."/>
            <person name="LaButti K."/>
            <person name="Viragh M."/>
            <person name="Koriabine M."/>
            <person name="Yan M."/>
            <person name="Riley R."/>
            <person name="Champramary S."/>
            <person name="Plett K.L."/>
            <person name="Tsai I.J."/>
            <person name="Slot J."/>
            <person name="Sipos G."/>
            <person name="Plett J."/>
            <person name="Nagy L.G."/>
            <person name="Grigoriev I.V."/>
        </authorList>
    </citation>
    <scope>NUCLEOTIDE SEQUENCE</scope>
    <source>
        <strain evidence="1">FPL87.14</strain>
    </source>
</reference>
<evidence type="ECO:0000313" key="1">
    <source>
        <dbReference type="EMBL" id="KAK0431129.1"/>
    </source>
</evidence>
<sequence length="527" mass="60321">MPSPGYWVNLLDMQDERDAPSVIEDVEEYWLWVSFPFHSGLMRLDVVWSRLLRMAEIQALKREVIHWNLWTSANTTQYTLSLTQRMDKSTLPCCVPLEIQRMVIALCASTHGQLKNVRLKSRSLTAEPGTGCIAYQARSKSCSFAVWRYRLCDHDSQLSSLVLDEVTVPFIVKSNCLSLKVGENGQDSILDDTWLNGSEVYKLTLGFGTFVSINTEFWDMWGMYALQVLRTRIQPEKALFKLVIYEDMALESTGEWCCTQRTWEDDPLLWVYCNSWQKWWEFITDAILDAFSPNLDNCGTRFCGDFVIFFVSTKPWSGVAAPSSPFCYAECLLDTYKQWLRWHKLEEAEVKSRDGRPLLFAVHSSVRIARPSIFLPSKLGLVLKSPRLTQHEMSDTSPVSTLPVELWTKNFKAMKDAEEGPLLVGNVKDTLYIISQVCADWRDIILGACPEVWADMKVVMSPGVGSLGLKAWDSLMVLVMERSRSHLLDIEFHGVEHGPTDWNSIHCFQYLLGEGYRWRTATLKIGP</sequence>
<name>A0AA39IWP0_9AGAR</name>
<gene>
    <name evidence="1" type="ORF">EV421DRAFT_1743379</name>
</gene>
<protein>
    <submittedName>
        <fullName evidence="1">Uncharacterized protein</fullName>
    </submittedName>
</protein>
<dbReference type="Proteomes" id="UP001175226">
    <property type="component" value="Unassembled WGS sequence"/>
</dbReference>
<comment type="caution">
    <text evidence="1">The sequence shown here is derived from an EMBL/GenBank/DDBJ whole genome shotgun (WGS) entry which is preliminary data.</text>
</comment>
<dbReference type="AlphaFoldDB" id="A0AA39IWP0"/>